<dbReference type="Pfam" id="PF13797">
    <property type="entry name" value="Post_transc_reg"/>
    <property type="match status" value="1"/>
</dbReference>
<dbReference type="Proteomes" id="UP000614490">
    <property type="component" value="Unassembled WGS sequence"/>
</dbReference>
<dbReference type="InterPro" id="IPR025716">
    <property type="entry name" value="Post-transcriptional_regulator"/>
</dbReference>
<reference evidence="1 2" key="1">
    <citation type="journal article" date="2005" name="Int. J. Syst. Evol. Microbiol.">
        <title>Halobacillus yeomjeoni sp. nov., isolated from a marine solar saltern in Korea.</title>
        <authorList>
            <person name="Yoon J.H."/>
            <person name="Kang S.J."/>
            <person name="Lee C.H."/>
            <person name="Oh H.W."/>
            <person name="Oh T.K."/>
        </authorList>
    </citation>
    <scope>NUCLEOTIDE SEQUENCE [LARGE SCALE GENOMIC DNA]</scope>
    <source>
        <strain evidence="1 2">KCTC 3957</strain>
    </source>
</reference>
<dbReference type="EMBL" id="JADZSC010000001">
    <property type="protein sequence ID" value="MBH0229987.1"/>
    <property type="molecule type" value="Genomic_DNA"/>
</dbReference>
<evidence type="ECO:0000313" key="1">
    <source>
        <dbReference type="EMBL" id="MBH0229987.1"/>
    </source>
</evidence>
<evidence type="ECO:0000313" key="2">
    <source>
        <dbReference type="Proteomes" id="UP000614490"/>
    </source>
</evidence>
<dbReference type="RefSeq" id="WP_197316563.1">
    <property type="nucleotide sequence ID" value="NZ_JADZSC010000001.1"/>
</dbReference>
<accession>A0A931HUK3</accession>
<keyword evidence="2" id="KW-1185">Reference proteome</keyword>
<comment type="caution">
    <text evidence="1">The sequence shown here is derived from an EMBL/GenBank/DDBJ whole genome shotgun (WGS) entry which is preliminary data.</text>
</comment>
<sequence>MEVVKTVSQWKDEVAPVLESKLDELHLLGYNRATKNEVWECLVQKVWKGNPEKRIHEVVQDIFHLNIHTYVSYLTMSAFQNEDLMASLEALNVAPDQS</sequence>
<proteinExistence type="predicted"/>
<name>A0A931HUK3_9BACI</name>
<gene>
    <name evidence="1" type="ORF">H0267_07135</name>
</gene>
<organism evidence="1 2">
    <name type="scientific">Halobacillus yeomjeoni</name>
    <dbReference type="NCBI Taxonomy" id="311194"/>
    <lineage>
        <taxon>Bacteria</taxon>
        <taxon>Bacillati</taxon>
        <taxon>Bacillota</taxon>
        <taxon>Bacilli</taxon>
        <taxon>Bacillales</taxon>
        <taxon>Bacillaceae</taxon>
        <taxon>Halobacillus</taxon>
    </lineage>
</organism>
<protein>
    <submittedName>
        <fullName evidence="1">Post-transcriptional regulator</fullName>
    </submittedName>
</protein>
<dbReference type="AlphaFoldDB" id="A0A931HUK3"/>